<sequence>MVNNKASSAQAHSTKRDALFVRFGRSYCPYGYLSVAQPSAGFVGFNGEWSGFIAGGYLLGNGYRWLNTLVMRFGSPDLLSPFGRGGINAYSYCFGDPINNIDPSGRFGVHKIKPLKRLQHGVKTIPRASVSERLSLKSRQKTKVSAFSQYPALSNRKLSKFEAELKCFQKASENEGFKPIFIKSESDLKYVSGSHSRRFVLTGRGDLLVDPSADLNRHGMNHAILATYGSKEGGVIAVGMIAAPKTGHVMLWNDSGHYHPHFSTLFPVAFKLTGMGVEVEMIRVLASLG</sequence>
<evidence type="ECO:0000313" key="1">
    <source>
        <dbReference type="EMBL" id="QJQ12179.1"/>
    </source>
</evidence>
<organism evidence="1 2">
    <name type="scientific">Pseudomonas putida</name>
    <name type="common">Arthrobacter siderocapsulatus</name>
    <dbReference type="NCBI Taxonomy" id="303"/>
    <lineage>
        <taxon>Bacteria</taxon>
        <taxon>Pseudomonadati</taxon>
        <taxon>Pseudomonadota</taxon>
        <taxon>Gammaproteobacteria</taxon>
        <taxon>Pseudomonadales</taxon>
        <taxon>Pseudomonadaceae</taxon>
        <taxon>Pseudomonas</taxon>
    </lineage>
</organism>
<dbReference type="Gene3D" id="2.180.10.10">
    <property type="entry name" value="RHS repeat-associated core"/>
    <property type="match status" value="1"/>
</dbReference>
<name>A0AAP9N3F1_PSEPU</name>
<protein>
    <submittedName>
        <fullName evidence="1">RHS repeat-associated core domain-containing protein</fullName>
    </submittedName>
</protein>
<accession>A0AAP9N3F1</accession>
<dbReference type="InterPro" id="IPR022385">
    <property type="entry name" value="Rhs_assc_core"/>
</dbReference>
<evidence type="ECO:0000313" key="2">
    <source>
        <dbReference type="Proteomes" id="UP000076857"/>
    </source>
</evidence>
<reference evidence="1 2" key="1">
    <citation type="submission" date="2016-04" db="EMBL/GenBank/DDBJ databases">
        <authorList>
            <person name="Qiu J."/>
        </authorList>
    </citation>
    <scope>NUCLEOTIDE SEQUENCE [LARGE SCALE GENOMIC DNA]</scope>
    <source>
        <strain evidence="1 2">JQ581</strain>
    </source>
</reference>
<gene>
    <name evidence="1" type="ORF">A3L25_023150</name>
</gene>
<dbReference type="Proteomes" id="UP000076857">
    <property type="component" value="Chromosome"/>
</dbReference>
<proteinExistence type="predicted"/>
<reference evidence="1 2" key="2">
    <citation type="submission" date="2020-04" db="EMBL/GenBank/DDBJ databases">
        <title>Complete genome sequence of Pseudomonas putida strain JQ581.</title>
        <authorList>
            <person name="Mu Y."/>
        </authorList>
    </citation>
    <scope>NUCLEOTIDE SEQUENCE [LARGE SCALE GENOMIC DNA]</scope>
    <source>
        <strain evidence="1 2">JQ581</strain>
    </source>
</reference>
<dbReference type="EMBL" id="CP050951">
    <property type="protein sequence ID" value="QJQ12179.1"/>
    <property type="molecule type" value="Genomic_DNA"/>
</dbReference>
<dbReference type="AlphaFoldDB" id="A0AAP9N3F1"/>
<dbReference type="NCBIfam" id="TIGR03696">
    <property type="entry name" value="Rhs_assc_core"/>
    <property type="match status" value="1"/>
</dbReference>
<dbReference type="RefSeq" id="WP_081238207.1">
    <property type="nucleotide sequence ID" value="NZ_CP050951.1"/>
</dbReference>